<name>A0A1L7CX94_9CORY</name>
<dbReference type="AlphaFoldDB" id="A0A1L7CX94"/>
<dbReference type="Proteomes" id="UP000185469">
    <property type="component" value="Chromosome"/>
</dbReference>
<evidence type="ECO:0000256" key="1">
    <source>
        <dbReference type="SAM" id="MobiDB-lite"/>
    </source>
</evidence>
<keyword evidence="2" id="KW-0472">Membrane</keyword>
<evidence type="ECO:0000313" key="3">
    <source>
        <dbReference type="EMBL" id="APT90438.1"/>
    </source>
</evidence>
<accession>A0A1L7CX94</accession>
<proteinExistence type="predicted"/>
<feature type="region of interest" description="Disordered" evidence="1">
    <location>
        <begin position="1"/>
        <end position="47"/>
    </location>
</feature>
<keyword evidence="2" id="KW-1133">Transmembrane helix</keyword>
<feature type="compositionally biased region" description="Basic and acidic residues" evidence="1">
    <location>
        <begin position="1"/>
        <end position="12"/>
    </location>
</feature>
<protein>
    <submittedName>
        <fullName evidence="3">Uncharacterized protein</fullName>
    </submittedName>
</protein>
<feature type="transmembrane region" description="Helical" evidence="2">
    <location>
        <begin position="57"/>
        <end position="75"/>
    </location>
</feature>
<gene>
    <name evidence="3" type="ORF">CSPHI_04545</name>
</gene>
<keyword evidence="4" id="KW-1185">Reference proteome</keyword>
<reference evidence="3 4" key="1">
    <citation type="submission" date="2014-08" db="EMBL/GenBank/DDBJ databases">
        <title>Complete genome sequence of Corynebacterium sphenisci CECT 5990(T) (=DSM 44792(T)), isolated from healthy wild penguins.</title>
        <authorList>
            <person name="Ruckert C."/>
            <person name="Albersmeier A."/>
            <person name="Winkler A."/>
            <person name="Kalinowski J."/>
        </authorList>
    </citation>
    <scope>NUCLEOTIDE SEQUENCE [LARGE SCALE GENOMIC DNA]</scope>
    <source>
        <strain evidence="3 4">DSM 44792</strain>
    </source>
</reference>
<sequence>MTERDHRDEPARPGDPAGPDRPGEGAAAPQPAERAGQAEPAADPTALPAPGGALPRVLIAALAVVAVLGAGVAGWRHFAGGPEGHGAPLTAEAVRDRLPEPLAGAWVAQACVAQAGTPPGLGLDGAVEAMNCLLLDTGDGEPADGPLVAMYSDPGVAEAVRGDADLVDLGEAEGGAHRMRYQPGTGFSWDLREDAVLRFGPHADEDAARAFAAAHGLVEGE</sequence>
<dbReference type="EMBL" id="CP009248">
    <property type="protein sequence ID" value="APT90438.1"/>
    <property type="molecule type" value="Genomic_DNA"/>
</dbReference>
<dbReference type="KEGG" id="csph:CSPHI_04545"/>
<organism evidence="3 4">
    <name type="scientific">Corynebacterium sphenisci DSM 44792</name>
    <dbReference type="NCBI Taxonomy" id="1437874"/>
    <lineage>
        <taxon>Bacteria</taxon>
        <taxon>Bacillati</taxon>
        <taxon>Actinomycetota</taxon>
        <taxon>Actinomycetes</taxon>
        <taxon>Mycobacteriales</taxon>
        <taxon>Corynebacteriaceae</taxon>
        <taxon>Corynebacterium</taxon>
    </lineage>
</organism>
<evidence type="ECO:0000256" key="2">
    <source>
        <dbReference type="SAM" id="Phobius"/>
    </source>
</evidence>
<dbReference type="RefSeq" id="WP_075691684.1">
    <property type="nucleotide sequence ID" value="NZ_CP009248.1"/>
</dbReference>
<keyword evidence="2" id="KW-0812">Transmembrane</keyword>
<feature type="compositionally biased region" description="Low complexity" evidence="1">
    <location>
        <begin position="24"/>
        <end position="47"/>
    </location>
</feature>
<evidence type="ECO:0000313" key="4">
    <source>
        <dbReference type="Proteomes" id="UP000185469"/>
    </source>
</evidence>